<dbReference type="Proteomes" id="UP000827084">
    <property type="component" value="Chromosome"/>
</dbReference>
<organism evidence="4 5">
    <name type="scientific">Shewanella putrefaciens</name>
    <name type="common">Pseudomonas putrefaciens</name>
    <dbReference type="NCBI Taxonomy" id="24"/>
    <lineage>
        <taxon>Bacteria</taxon>
        <taxon>Pseudomonadati</taxon>
        <taxon>Pseudomonadota</taxon>
        <taxon>Gammaproteobacteria</taxon>
        <taxon>Alteromonadales</taxon>
        <taxon>Shewanellaceae</taxon>
        <taxon>Shewanella</taxon>
    </lineage>
</organism>
<dbReference type="PANTHER" id="PTHR35936">
    <property type="entry name" value="MEMBRANE-BOUND LYTIC MUREIN TRANSGLYCOSYLASE F"/>
    <property type="match status" value="1"/>
</dbReference>
<reference evidence="4 5" key="1">
    <citation type="submission" date="2021-08" db="EMBL/GenBank/DDBJ databases">
        <title>Shewanella putrefaciens YZ-J, complete genome.</title>
        <authorList>
            <person name="Yi Z."/>
        </authorList>
    </citation>
    <scope>NUCLEOTIDE SEQUENCE [LARGE SCALE GENOMIC DNA]</scope>
    <source>
        <strain evidence="4 5">YZ-J</strain>
    </source>
</reference>
<dbReference type="Pfam" id="PF00497">
    <property type="entry name" value="SBP_bac_3"/>
    <property type="match status" value="1"/>
</dbReference>
<evidence type="ECO:0000313" key="4">
    <source>
        <dbReference type="EMBL" id="QYX71813.1"/>
    </source>
</evidence>
<evidence type="ECO:0000256" key="2">
    <source>
        <dbReference type="ARBA" id="ARBA00022729"/>
    </source>
</evidence>
<feature type="domain" description="Solute-binding protein family 3/N-terminal" evidence="3">
    <location>
        <begin position="32"/>
        <end position="262"/>
    </location>
</feature>
<dbReference type="RefSeq" id="WP_061782793.1">
    <property type="nucleotide sequence ID" value="NZ_BMPK01000006.1"/>
</dbReference>
<keyword evidence="2" id="KW-0732">Signal</keyword>
<proteinExistence type="inferred from homology"/>
<dbReference type="EMBL" id="CP080635">
    <property type="protein sequence ID" value="QYX71813.1"/>
    <property type="molecule type" value="Genomic_DNA"/>
</dbReference>
<evidence type="ECO:0000259" key="3">
    <source>
        <dbReference type="SMART" id="SM00062"/>
    </source>
</evidence>
<keyword evidence="5" id="KW-1185">Reference proteome</keyword>
<gene>
    <name evidence="4" type="ORF">K3G22_13690</name>
</gene>
<comment type="similarity">
    <text evidence="1">Belongs to the bacterial solute-binding protein 3 family.</text>
</comment>
<evidence type="ECO:0000256" key="1">
    <source>
        <dbReference type="ARBA" id="ARBA00010333"/>
    </source>
</evidence>
<dbReference type="InterPro" id="IPR001638">
    <property type="entry name" value="Solute-binding_3/MltF_N"/>
</dbReference>
<dbReference type="SMART" id="SM00062">
    <property type="entry name" value="PBPb"/>
    <property type="match status" value="1"/>
</dbReference>
<evidence type="ECO:0000313" key="5">
    <source>
        <dbReference type="Proteomes" id="UP000827084"/>
    </source>
</evidence>
<dbReference type="GeneID" id="67444333"/>
<protein>
    <submittedName>
        <fullName evidence="4">Transporter substrate-binding domain-containing protein</fullName>
    </submittedName>
</protein>
<sequence length="284" mass="32631">MLWFKSVSYLFMFILLTHGVSQAEKLLPCTNTIRVGYNNWPPYAWQDPRGQAHGLDVDLMRAFALYLGCEVSFINVPAKRSHQMLKTGELDVMMGATMTDARQAYALFTVDYRDEEVRFFVLDEQKDLINVESWADIFTRKLRLLVPSSGWYGADYHRLQYQLEREYLLVLSPDASKSVQMLTYGRGDIILGDAMAVPYIASQYQNIKLVPLTLVLDKSHIHLMLSKMSMTPLQLAQFNIAINALKDNGEITKVIHKWQLLSIAKQSNMSQQNYPINILYVSDF</sequence>
<dbReference type="PANTHER" id="PTHR35936:SF20">
    <property type="entry name" value="ABC TRANSPORTER ARGININE-BINDING PROTEIN 2-RELATED"/>
    <property type="match status" value="1"/>
</dbReference>
<name>A0ABX8X8P9_SHEPU</name>
<dbReference type="SUPFAM" id="SSF53850">
    <property type="entry name" value="Periplasmic binding protein-like II"/>
    <property type="match status" value="1"/>
</dbReference>
<accession>A0ABX8X8P9</accession>
<dbReference type="Gene3D" id="3.40.190.10">
    <property type="entry name" value="Periplasmic binding protein-like II"/>
    <property type="match status" value="2"/>
</dbReference>